<feature type="compositionally biased region" description="Acidic residues" evidence="1">
    <location>
        <begin position="86"/>
        <end position="99"/>
    </location>
</feature>
<dbReference type="AlphaFoldDB" id="A0AAN7Y5Q1"/>
<accession>A0AAN7Y5Q1</accession>
<name>A0AAN7Y5Q1_9EURO</name>
<evidence type="ECO:0000313" key="3">
    <source>
        <dbReference type="Proteomes" id="UP001309876"/>
    </source>
</evidence>
<feature type="compositionally biased region" description="Basic residues" evidence="1">
    <location>
        <begin position="124"/>
        <end position="133"/>
    </location>
</feature>
<feature type="region of interest" description="Disordered" evidence="1">
    <location>
        <begin position="468"/>
        <end position="506"/>
    </location>
</feature>
<reference evidence="2 3" key="1">
    <citation type="submission" date="2023-08" db="EMBL/GenBank/DDBJ databases">
        <title>Black Yeasts Isolated from many extreme environments.</title>
        <authorList>
            <person name="Coleine C."/>
            <person name="Stajich J.E."/>
            <person name="Selbmann L."/>
        </authorList>
    </citation>
    <scope>NUCLEOTIDE SEQUENCE [LARGE SCALE GENOMIC DNA]</scope>
    <source>
        <strain evidence="2 3">CCFEE 5910</strain>
    </source>
</reference>
<protein>
    <submittedName>
        <fullName evidence="2">Uncharacterized protein</fullName>
    </submittedName>
</protein>
<feature type="compositionally biased region" description="Polar residues" evidence="1">
    <location>
        <begin position="23"/>
        <end position="39"/>
    </location>
</feature>
<keyword evidence="3" id="KW-1185">Reference proteome</keyword>
<organism evidence="2 3">
    <name type="scientific">Lithohypha guttulata</name>
    <dbReference type="NCBI Taxonomy" id="1690604"/>
    <lineage>
        <taxon>Eukaryota</taxon>
        <taxon>Fungi</taxon>
        <taxon>Dikarya</taxon>
        <taxon>Ascomycota</taxon>
        <taxon>Pezizomycotina</taxon>
        <taxon>Eurotiomycetes</taxon>
        <taxon>Chaetothyriomycetidae</taxon>
        <taxon>Chaetothyriales</taxon>
        <taxon>Trichomeriaceae</taxon>
        <taxon>Lithohypha</taxon>
    </lineage>
</organism>
<feature type="compositionally biased region" description="Basic and acidic residues" evidence="1">
    <location>
        <begin position="478"/>
        <end position="506"/>
    </location>
</feature>
<comment type="caution">
    <text evidence="2">The sequence shown here is derived from an EMBL/GenBank/DDBJ whole genome shotgun (WGS) entry which is preliminary data.</text>
</comment>
<evidence type="ECO:0000256" key="1">
    <source>
        <dbReference type="SAM" id="MobiDB-lite"/>
    </source>
</evidence>
<feature type="compositionally biased region" description="Polar residues" evidence="1">
    <location>
        <begin position="238"/>
        <end position="247"/>
    </location>
</feature>
<feature type="region of interest" description="Disordered" evidence="1">
    <location>
        <begin position="1"/>
        <end position="336"/>
    </location>
</feature>
<dbReference type="Proteomes" id="UP001309876">
    <property type="component" value="Unassembled WGS sequence"/>
</dbReference>
<feature type="region of interest" description="Disordered" evidence="1">
    <location>
        <begin position="377"/>
        <end position="404"/>
    </location>
</feature>
<proteinExistence type="predicted"/>
<feature type="compositionally biased region" description="Polar residues" evidence="1">
    <location>
        <begin position="207"/>
        <end position="216"/>
    </location>
</feature>
<sequence>MAKNNSKQTSSQMKPYSPLPASGGQSSAGIRTSTRLNKTQKPRLNPPHQTPSTLPQEVDPSKSEPTTKASKRKSPPSTISWGSPDEGVDEGDEDFDEEQFQAGGACQRASNSSQSQEDKEEKSKKVKKARKSKQSSAGSKIFPEDIEPETPGLTAATARDVATDPIPELVIDSSGKKRKRSDDEMSNIPSQKRLKPTESVDLAEGATAQQPTTDTRISVKASKKSVEIEQVVEEEPKLQSSLTTTAPQVGKRKVVDIDDEDLVATAQRPVKKPRSKPAASLDETVDKDGPSKPTLPKLQPKSSTKHDKKVSRSVSDLKRSRAMPKTRTSAYNTKKKVVPDTLLADLEAGESPAVPNDEDVFGDPIFLAEDALTRVRAETESSSRLPSLTSDSVRPQGENRSARREIEIFKDKNNSLTKALKSCGYNPEKLNEDFVKSQGEQPTFTAGKEKIDRTKREYLPLPKKVGVFDNLMNQPSKSHPDKKPPPPKGYKKDYKGRGKENIPPHE</sequence>
<evidence type="ECO:0000313" key="2">
    <source>
        <dbReference type="EMBL" id="KAK5083893.1"/>
    </source>
</evidence>
<dbReference type="EMBL" id="JAVRRJ010000006">
    <property type="protein sequence ID" value="KAK5083893.1"/>
    <property type="molecule type" value="Genomic_DNA"/>
</dbReference>
<feature type="compositionally biased region" description="Low complexity" evidence="1">
    <location>
        <begin position="382"/>
        <end position="392"/>
    </location>
</feature>
<gene>
    <name evidence="2" type="ORF">LTR05_006400</name>
</gene>
<feature type="compositionally biased region" description="Polar residues" evidence="1">
    <location>
        <begin position="1"/>
        <end position="14"/>
    </location>
</feature>